<reference evidence="2 3" key="1">
    <citation type="journal article" date="2018" name="Nat. Genet.">
        <title>The Rosa genome provides new insights in the design of modern roses.</title>
        <authorList>
            <person name="Bendahmane M."/>
        </authorList>
    </citation>
    <scope>NUCLEOTIDE SEQUENCE [LARGE SCALE GENOMIC DNA]</scope>
    <source>
        <strain evidence="3">cv. Old Blush</strain>
    </source>
</reference>
<evidence type="ECO:0000256" key="1">
    <source>
        <dbReference type="SAM" id="MobiDB-lite"/>
    </source>
</evidence>
<evidence type="ECO:0000313" key="2">
    <source>
        <dbReference type="EMBL" id="PRQ30353.1"/>
    </source>
</evidence>
<dbReference type="AlphaFoldDB" id="A0A2P6Q854"/>
<proteinExistence type="predicted"/>
<feature type="compositionally biased region" description="Low complexity" evidence="1">
    <location>
        <begin position="7"/>
        <end position="22"/>
    </location>
</feature>
<dbReference type="EMBL" id="PDCK01000043">
    <property type="protein sequence ID" value="PRQ30353.1"/>
    <property type="molecule type" value="Genomic_DNA"/>
</dbReference>
<dbReference type="Gramene" id="PRQ30353">
    <property type="protein sequence ID" value="PRQ30353"/>
    <property type="gene ID" value="RchiOBHm_Chr5g0023671"/>
</dbReference>
<gene>
    <name evidence="2" type="ORF">RchiOBHm_Chr5g0023671</name>
</gene>
<organism evidence="2 3">
    <name type="scientific">Rosa chinensis</name>
    <name type="common">China rose</name>
    <dbReference type="NCBI Taxonomy" id="74649"/>
    <lineage>
        <taxon>Eukaryota</taxon>
        <taxon>Viridiplantae</taxon>
        <taxon>Streptophyta</taxon>
        <taxon>Embryophyta</taxon>
        <taxon>Tracheophyta</taxon>
        <taxon>Spermatophyta</taxon>
        <taxon>Magnoliopsida</taxon>
        <taxon>eudicotyledons</taxon>
        <taxon>Gunneridae</taxon>
        <taxon>Pentapetalae</taxon>
        <taxon>rosids</taxon>
        <taxon>fabids</taxon>
        <taxon>Rosales</taxon>
        <taxon>Rosaceae</taxon>
        <taxon>Rosoideae</taxon>
        <taxon>Rosoideae incertae sedis</taxon>
        <taxon>Rosa</taxon>
    </lineage>
</organism>
<keyword evidence="3" id="KW-1185">Reference proteome</keyword>
<sequence length="54" mass="5368">MASTIGSPSSSSSSRPPSSSSPMDAAISGIMGTFILNPNLPKSKIGFSPGRVGD</sequence>
<protein>
    <submittedName>
        <fullName evidence="2">Uncharacterized protein</fullName>
    </submittedName>
</protein>
<comment type="caution">
    <text evidence="2">The sequence shown here is derived from an EMBL/GenBank/DDBJ whole genome shotgun (WGS) entry which is preliminary data.</text>
</comment>
<accession>A0A2P6Q854</accession>
<evidence type="ECO:0000313" key="3">
    <source>
        <dbReference type="Proteomes" id="UP000238479"/>
    </source>
</evidence>
<feature type="region of interest" description="Disordered" evidence="1">
    <location>
        <begin position="1"/>
        <end position="26"/>
    </location>
</feature>
<dbReference type="Proteomes" id="UP000238479">
    <property type="component" value="Chromosome 5"/>
</dbReference>
<name>A0A2P6Q854_ROSCH</name>